<evidence type="ECO:0000256" key="2">
    <source>
        <dbReference type="ARBA" id="ARBA00023136"/>
    </source>
</evidence>
<evidence type="ECO:0000313" key="6">
    <source>
        <dbReference type="Proteomes" id="UP000093985"/>
    </source>
</evidence>
<dbReference type="OrthoDB" id="5188486at2"/>
<dbReference type="AlphaFoldDB" id="A0A1A2EU78"/>
<feature type="region of interest" description="Disordered" evidence="3">
    <location>
        <begin position="1"/>
        <end position="29"/>
    </location>
</feature>
<proteinExistence type="predicted"/>
<organism evidence="5 6">
    <name type="scientific">Mycolicibacter sinensis (strain JDM601)</name>
    <name type="common">Mycobacterium sinense</name>
    <dbReference type="NCBI Taxonomy" id="875328"/>
    <lineage>
        <taxon>Bacteria</taxon>
        <taxon>Bacillati</taxon>
        <taxon>Actinomycetota</taxon>
        <taxon>Actinomycetes</taxon>
        <taxon>Mycobacteriales</taxon>
        <taxon>Mycobacteriaceae</taxon>
        <taxon>Mycolicibacter</taxon>
    </lineage>
</organism>
<dbReference type="PANTHER" id="PTHR37042">
    <property type="entry name" value="OUTER MEMBRANE PROTEIN RV1973"/>
    <property type="match status" value="1"/>
</dbReference>
<name>A0A1A2EU78_MYCSD</name>
<dbReference type="RefSeq" id="WP_064854161.1">
    <property type="nucleotide sequence ID" value="NZ_LZIM01000033.1"/>
</dbReference>
<evidence type="ECO:0008006" key="7">
    <source>
        <dbReference type="Google" id="ProtNLM"/>
    </source>
</evidence>
<gene>
    <name evidence="5" type="ORF">A5771_03830</name>
</gene>
<protein>
    <recommendedName>
        <fullName evidence="7">Mce protein</fullName>
    </recommendedName>
</protein>
<comment type="subcellular location">
    <subcellularLocation>
        <location evidence="1">Membrane</location>
    </subcellularLocation>
</comment>
<dbReference type="GO" id="GO:0016020">
    <property type="term" value="C:membrane"/>
    <property type="evidence" value="ECO:0007669"/>
    <property type="project" value="UniProtKB-SubCell"/>
</dbReference>
<keyword evidence="2 4" id="KW-0472">Membrane</keyword>
<evidence type="ECO:0000256" key="1">
    <source>
        <dbReference type="ARBA" id="ARBA00004370"/>
    </source>
</evidence>
<reference evidence="6" key="1">
    <citation type="submission" date="2016-06" db="EMBL/GenBank/DDBJ databases">
        <authorList>
            <person name="Sutton G."/>
            <person name="Brinkac L."/>
            <person name="Sanka R."/>
            <person name="Adams M."/>
            <person name="Lau E."/>
            <person name="Mehaffy C."/>
            <person name="Tameris M."/>
            <person name="Hatherill M."/>
            <person name="Hanekom W."/>
            <person name="Mahomed H."/>
            <person name="Mcshane H."/>
        </authorList>
    </citation>
    <scope>NUCLEOTIDE SEQUENCE [LARGE SCALE GENOMIC DNA]</scope>
    <source>
        <strain evidence="6">852014-51077_SCH5608930-a</strain>
    </source>
</reference>
<keyword evidence="4" id="KW-0812">Transmembrane</keyword>
<accession>A0A1A2EU78</accession>
<evidence type="ECO:0000256" key="4">
    <source>
        <dbReference type="SAM" id="Phobius"/>
    </source>
</evidence>
<dbReference type="EMBL" id="LZIN01000031">
    <property type="protein sequence ID" value="OBG08406.1"/>
    <property type="molecule type" value="Genomic_DNA"/>
</dbReference>
<dbReference type="PANTHER" id="PTHR37042:SF4">
    <property type="entry name" value="OUTER MEMBRANE PROTEIN RV1973"/>
    <property type="match status" value="1"/>
</dbReference>
<feature type="transmembrane region" description="Helical" evidence="4">
    <location>
        <begin position="34"/>
        <end position="55"/>
    </location>
</feature>
<evidence type="ECO:0000256" key="3">
    <source>
        <dbReference type="SAM" id="MobiDB-lite"/>
    </source>
</evidence>
<comment type="caution">
    <text evidence="5">The sequence shown here is derived from an EMBL/GenBank/DDBJ whole genome shotgun (WGS) entry which is preliminary data.</text>
</comment>
<dbReference type="Proteomes" id="UP000093985">
    <property type="component" value="Unassembled WGS sequence"/>
</dbReference>
<sequence length="187" mass="19987">MTAQLCDETPAADVSEEGDEEAASPPVPRRQRRVALAVAAVISVAALGALAFLGWNYQQQRGIAAASKAALASAQTYATTLTSIDTTSVDDNFAKVVDGATGEFRDMYSQSAAQLRQVLIDNKAMSRGIVVDSAVKSATKNRVEVLLFIDQAITNVANPAARLDRSRAAMTMERVDGRWLASRVELK</sequence>
<keyword evidence="4" id="KW-1133">Transmembrane helix</keyword>
<evidence type="ECO:0000313" key="5">
    <source>
        <dbReference type="EMBL" id="OBG08406.1"/>
    </source>
</evidence>